<evidence type="ECO:0000256" key="1">
    <source>
        <dbReference type="ARBA" id="ARBA00004120"/>
    </source>
</evidence>
<comment type="subcellular location">
    <subcellularLocation>
        <location evidence="2">Cell membrane</location>
        <topology evidence="2">Single-pass membrane protein</topology>
    </subcellularLocation>
    <subcellularLocation>
        <location evidence="1">Cytoplasm</location>
        <location evidence="1">Cytoskeleton</location>
        <location evidence="1">Cilium basal body</location>
    </subcellularLocation>
</comment>
<evidence type="ECO:0000256" key="5">
    <source>
        <dbReference type="ARBA" id="ARBA00022692"/>
    </source>
</evidence>
<name>A0A3S2PPL2_ORYJA</name>
<dbReference type="PANTHER" id="PTHR16795:SF14">
    <property type="entry name" value="LIMBIN"/>
    <property type="match status" value="1"/>
</dbReference>
<evidence type="ECO:0000256" key="3">
    <source>
        <dbReference type="ARBA" id="ARBA00022475"/>
    </source>
</evidence>
<evidence type="ECO:0000256" key="7">
    <source>
        <dbReference type="ARBA" id="ARBA00023136"/>
    </source>
</evidence>
<evidence type="ECO:0000256" key="9">
    <source>
        <dbReference type="ARBA" id="ARBA00023273"/>
    </source>
</evidence>
<keyword evidence="9" id="KW-0966">Cell projection</keyword>
<evidence type="ECO:0000313" key="11">
    <source>
        <dbReference type="EMBL" id="RVE72390.1"/>
    </source>
</evidence>
<dbReference type="GO" id="GO:0098797">
    <property type="term" value="C:plasma membrane protein complex"/>
    <property type="evidence" value="ECO:0007669"/>
    <property type="project" value="TreeGrafter"/>
</dbReference>
<keyword evidence="4" id="KW-0963">Cytoplasm</keyword>
<reference evidence="11 12" key="1">
    <citation type="submission" date="2018-11" db="EMBL/GenBank/DDBJ databases">
        <authorList>
            <person name="Lopez-Roques C."/>
            <person name="Donnadieu C."/>
            <person name="Bouchez O."/>
            <person name="Klopp C."/>
            <person name="Cabau C."/>
            <person name="Zahm M."/>
        </authorList>
    </citation>
    <scope>NUCLEOTIDE SEQUENCE [LARGE SCALE GENOMIC DNA]</scope>
    <source>
        <strain evidence="11">RS831</strain>
        <tissue evidence="11">Whole body</tissue>
    </source>
</reference>
<keyword evidence="5" id="KW-0812">Transmembrane</keyword>
<protein>
    <submittedName>
        <fullName evidence="11">Uncharacterized protein</fullName>
    </submittedName>
</protein>
<evidence type="ECO:0000256" key="4">
    <source>
        <dbReference type="ARBA" id="ARBA00022490"/>
    </source>
</evidence>
<keyword evidence="12" id="KW-1185">Reference proteome</keyword>
<evidence type="ECO:0000256" key="6">
    <source>
        <dbReference type="ARBA" id="ARBA00022989"/>
    </source>
</evidence>
<dbReference type="Proteomes" id="UP000283210">
    <property type="component" value="Chromosome 5"/>
</dbReference>
<evidence type="ECO:0000256" key="10">
    <source>
        <dbReference type="SAM" id="MobiDB-lite"/>
    </source>
</evidence>
<proteinExistence type="predicted"/>
<reference evidence="11 12" key="2">
    <citation type="submission" date="2019-01" db="EMBL/GenBank/DDBJ databases">
        <title>A chromosome length genome reference of the Java medaka (oryzias javanicus).</title>
        <authorList>
            <person name="Herpin A."/>
            <person name="Takehana Y."/>
            <person name="Naruse K."/>
            <person name="Ansai S."/>
            <person name="Kawaguchi M."/>
        </authorList>
    </citation>
    <scope>NUCLEOTIDE SEQUENCE [LARGE SCALE GENOMIC DNA]</scope>
    <source>
        <strain evidence="11">RS831</strain>
        <tissue evidence="11">Whole body</tissue>
    </source>
</reference>
<dbReference type="AlphaFoldDB" id="A0A3S2PPL2"/>
<keyword evidence="6" id="KW-1133">Transmembrane helix</keyword>
<feature type="region of interest" description="Disordered" evidence="10">
    <location>
        <begin position="148"/>
        <end position="245"/>
    </location>
</feature>
<evidence type="ECO:0000256" key="8">
    <source>
        <dbReference type="ARBA" id="ARBA00023212"/>
    </source>
</evidence>
<keyword evidence="3" id="KW-1003">Cell membrane</keyword>
<dbReference type="GO" id="GO:0007224">
    <property type="term" value="P:smoothened signaling pathway"/>
    <property type="evidence" value="ECO:0007669"/>
    <property type="project" value="InterPro"/>
</dbReference>
<dbReference type="GO" id="GO:0060170">
    <property type="term" value="C:ciliary membrane"/>
    <property type="evidence" value="ECO:0007669"/>
    <property type="project" value="TreeGrafter"/>
</dbReference>
<sequence>MMTTVLQEALHKREQVLTLTAERFVEMSADHQSVEDSKEAVELKRLRSLCDLDLEFASQLVKQTCISSGALQEVLRLLLPALPESQLLSLSDAVCPKHSTEQEHSGFPGDVNAVLPVKLRGDVVQKNAMNVAGCAQRLQEQRRSLMEKLLPSSSPPPSKDGEASPTEGKGKQGRLLKTPPPPPPEHQELVKLTSAEDVDSAAEERLFVFRDQPEADRDRAQIPKRPKKKNFLNLKKSSVAPANFP</sequence>
<accession>A0A3S2PPL2</accession>
<dbReference type="PANTHER" id="PTHR16795">
    <property type="entry name" value="LIMBIN/ELLIS-VAN CREVELD PROTEIN"/>
    <property type="match status" value="1"/>
</dbReference>
<dbReference type="InterPro" id="IPR026501">
    <property type="entry name" value="Limbin/EVC"/>
</dbReference>
<gene>
    <name evidence="11" type="ORF">OJAV_G00039940</name>
</gene>
<organism evidence="11 12">
    <name type="scientific">Oryzias javanicus</name>
    <name type="common">Javanese ricefish</name>
    <name type="synonym">Aplocheilus javanicus</name>
    <dbReference type="NCBI Taxonomy" id="123683"/>
    <lineage>
        <taxon>Eukaryota</taxon>
        <taxon>Metazoa</taxon>
        <taxon>Chordata</taxon>
        <taxon>Craniata</taxon>
        <taxon>Vertebrata</taxon>
        <taxon>Euteleostomi</taxon>
        <taxon>Actinopterygii</taxon>
        <taxon>Neopterygii</taxon>
        <taxon>Teleostei</taxon>
        <taxon>Neoteleostei</taxon>
        <taxon>Acanthomorphata</taxon>
        <taxon>Ovalentaria</taxon>
        <taxon>Atherinomorphae</taxon>
        <taxon>Beloniformes</taxon>
        <taxon>Adrianichthyidae</taxon>
        <taxon>Oryziinae</taxon>
        <taxon>Oryzias</taxon>
    </lineage>
</organism>
<dbReference type="EMBL" id="CM012441">
    <property type="protein sequence ID" value="RVE72390.1"/>
    <property type="molecule type" value="Genomic_DNA"/>
</dbReference>
<evidence type="ECO:0000313" key="12">
    <source>
        <dbReference type="Proteomes" id="UP000283210"/>
    </source>
</evidence>
<keyword evidence="7" id="KW-0472">Membrane</keyword>
<keyword evidence="8" id="KW-0206">Cytoskeleton</keyword>
<evidence type="ECO:0000256" key="2">
    <source>
        <dbReference type="ARBA" id="ARBA00004162"/>
    </source>
</evidence>
<feature type="compositionally biased region" description="Basic and acidic residues" evidence="10">
    <location>
        <begin position="202"/>
        <end position="221"/>
    </location>
</feature>